<evidence type="ECO:0000256" key="3">
    <source>
        <dbReference type="ARBA" id="ARBA00022989"/>
    </source>
</evidence>
<keyword evidence="8" id="KW-1185">Reference proteome</keyword>
<feature type="transmembrane region" description="Helical" evidence="6">
    <location>
        <begin position="62"/>
        <end position="85"/>
    </location>
</feature>
<evidence type="ECO:0000256" key="5">
    <source>
        <dbReference type="ARBA" id="ARBA00034313"/>
    </source>
</evidence>
<comment type="subcellular location">
    <subcellularLocation>
        <location evidence="1">Membrane</location>
        <topology evidence="1">Multi-pass membrane protein</topology>
    </subcellularLocation>
</comment>
<dbReference type="EMBL" id="MU007011">
    <property type="protein sequence ID" value="KAF2436130.1"/>
    <property type="molecule type" value="Genomic_DNA"/>
</dbReference>
<dbReference type="Proteomes" id="UP000800235">
    <property type="component" value="Unassembled WGS sequence"/>
</dbReference>
<dbReference type="PANTHER" id="PTHR35042">
    <property type="entry name" value="ANTHRONE OXYGENASE ENCC"/>
    <property type="match status" value="1"/>
</dbReference>
<evidence type="ECO:0000256" key="1">
    <source>
        <dbReference type="ARBA" id="ARBA00004141"/>
    </source>
</evidence>
<protein>
    <submittedName>
        <fullName evidence="7">DUF1772-domain-containing protein</fullName>
    </submittedName>
</protein>
<evidence type="ECO:0000313" key="7">
    <source>
        <dbReference type="EMBL" id="KAF2436130.1"/>
    </source>
</evidence>
<keyword evidence="3 6" id="KW-1133">Transmembrane helix</keyword>
<proteinExistence type="inferred from homology"/>
<accession>A0A9P4U3N4</accession>
<name>A0A9P4U3N4_9PEZI</name>
<keyword evidence="4 6" id="KW-0472">Membrane</keyword>
<reference evidence="7" key="1">
    <citation type="journal article" date="2020" name="Stud. Mycol.">
        <title>101 Dothideomycetes genomes: a test case for predicting lifestyles and emergence of pathogens.</title>
        <authorList>
            <person name="Haridas S."/>
            <person name="Albert R."/>
            <person name="Binder M."/>
            <person name="Bloem J."/>
            <person name="Labutti K."/>
            <person name="Salamov A."/>
            <person name="Andreopoulos B."/>
            <person name="Baker S."/>
            <person name="Barry K."/>
            <person name="Bills G."/>
            <person name="Bluhm B."/>
            <person name="Cannon C."/>
            <person name="Castanera R."/>
            <person name="Culley D."/>
            <person name="Daum C."/>
            <person name="Ezra D."/>
            <person name="Gonzalez J."/>
            <person name="Henrissat B."/>
            <person name="Kuo A."/>
            <person name="Liang C."/>
            <person name="Lipzen A."/>
            <person name="Lutzoni F."/>
            <person name="Magnuson J."/>
            <person name="Mondo S."/>
            <person name="Nolan M."/>
            <person name="Ohm R."/>
            <person name="Pangilinan J."/>
            <person name="Park H.-J."/>
            <person name="Ramirez L."/>
            <person name="Alfaro M."/>
            <person name="Sun H."/>
            <person name="Tritt A."/>
            <person name="Yoshinaga Y."/>
            <person name="Zwiers L.-H."/>
            <person name="Turgeon B."/>
            <person name="Goodwin S."/>
            <person name="Spatafora J."/>
            <person name="Crous P."/>
            <person name="Grigoriev I."/>
        </authorList>
    </citation>
    <scope>NUCLEOTIDE SEQUENCE</scope>
    <source>
        <strain evidence="7">CBS 130266</strain>
    </source>
</reference>
<feature type="transmembrane region" description="Helical" evidence="6">
    <location>
        <begin position="163"/>
        <end position="180"/>
    </location>
</feature>
<feature type="transmembrane region" description="Helical" evidence="6">
    <location>
        <begin position="20"/>
        <end position="41"/>
    </location>
</feature>
<organism evidence="7 8">
    <name type="scientific">Tothia fuscella</name>
    <dbReference type="NCBI Taxonomy" id="1048955"/>
    <lineage>
        <taxon>Eukaryota</taxon>
        <taxon>Fungi</taxon>
        <taxon>Dikarya</taxon>
        <taxon>Ascomycota</taxon>
        <taxon>Pezizomycotina</taxon>
        <taxon>Dothideomycetes</taxon>
        <taxon>Pleosporomycetidae</taxon>
        <taxon>Venturiales</taxon>
        <taxon>Cylindrosympodiaceae</taxon>
        <taxon>Tothia</taxon>
    </lineage>
</organism>
<evidence type="ECO:0000256" key="4">
    <source>
        <dbReference type="ARBA" id="ARBA00023136"/>
    </source>
</evidence>
<dbReference type="AlphaFoldDB" id="A0A9P4U3N4"/>
<comment type="caution">
    <text evidence="7">The sequence shown here is derived from an EMBL/GenBank/DDBJ whole genome shotgun (WGS) entry which is preliminary data.</text>
</comment>
<gene>
    <name evidence="7" type="ORF">EJ08DRAFT_227519</name>
</gene>
<dbReference type="InterPro" id="IPR013901">
    <property type="entry name" value="Anthrone_oxy"/>
</dbReference>
<feature type="transmembrane region" description="Helical" evidence="6">
    <location>
        <begin position="105"/>
        <end position="126"/>
    </location>
</feature>
<evidence type="ECO:0000313" key="8">
    <source>
        <dbReference type="Proteomes" id="UP000800235"/>
    </source>
</evidence>
<dbReference type="PANTHER" id="PTHR35042:SF1">
    <property type="entry name" value="DUF1772-DOMAIN-CONTAINING PROTEIN"/>
    <property type="match status" value="1"/>
</dbReference>
<evidence type="ECO:0000256" key="6">
    <source>
        <dbReference type="SAM" id="Phobius"/>
    </source>
</evidence>
<dbReference type="Pfam" id="PF08592">
    <property type="entry name" value="Anthrone_oxy"/>
    <property type="match status" value="1"/>
</dbReference>
<dbReference type="OrthoDB" id="5954308at2759"/>
<keyword evidence="2 6" id="KW-0812">Transmembrane</keyword>
<sequence length="192" mass="20631">MSEGTFHFKAVPAAIRTAQIIGVTSAAALSGYIACFSVVTVPAMQIDSAPPATIAKQWQKAYWIGAGTAPAMAVFSSLSFGYLASQAAKLPKVWYNTSLDPRPSFNLYSAAAVLVPAIVPFTLFIMKDTNAKLHHKANSMSTEVKDDSELTELLPKWKLLNNIRASFPGIAAILGLWAIVSRPDFVGLNVMK</sequence>
<evidence type="ECO:0000256" key="2">
    <source>
        <dbReference type="ARBA" id="ARBA00022692"/>
    </source>
</evidence>
<comment type="similarity">
    <text evidence="5">Belongs to the anthrone oxygenase family.</text>
</comment>
<dbReference type="GO" id="GO:0016020">
    <property type="term" value="C:membrane"/>
    <property type="evidence" value="ECO:0007669"/>
    <property type="project" value="UniProtKB-SubCell"/>
</dbReference>